<evidence type="ECO:0000256" key="5">
    <source>
        <dbReference type="ARBA" id="ARBA00022723"/>
    </source>
</evidence>
<evidence type="ECO:0000256" key="11">
    <source>
        <dbReference type="SAM" id="Phobius"/>
    </source>
</evidence>
<comment type="similarity">
    <text evidence="2">Belongs to the cytochrome P450 family.</text>
</comment>
<evidence type="ECO:0000256" key="8">
    <source>
        <dbReference type="ARBA" id="ARBA00023004"/>
    </source>
</evidence>
<dbReference type="AlphaFoldDB" id="A0AAV6IZ91"/>
<evidence type="ECO:0000256" key="3">
    <source>
        <dbReference type="ARBA" id="ARBA00022617"/>
    </source>
</evidence>
<feature type="transmembrane region" description="Helical" evidence="11">
    <location>
        <begin position="6"/>
        <end position="28"/>
    </location>
</feature>
<dbReference type="InterPro" id="IPR036396">
    <property type="entry name" value="Cyt_P450_sf"/>
</dbReference>
<dbReference type="InterPro" id="IPR001128">
    <property type="entry name" value="Cyt_P450"/>
</dbReference>
<evidence type="ECO:0000256" key="7">
    <source>
        <dbReference type="ARBA" id="ARBA00023002"/>
    </source>
</evidence>
<dbReference type="InterPro" id="IPR050665">
    <property type="entry name" value="Cytochrome_P450_Monooxygen"/>
</dbReference>
<dbReference type="Gene3D" id="1.10.630.10">
    <property type="entry name" value="Cytochrome P450"/>
    <property type="match status" value="1"/>
</dbReference>
<accession>A0AAV6IZ91</accession>
<protein>
    <recommendedName>
        <fullName evidence="14">Cytochrome P450</fullName>
    </recommendedName>
</protein>
<evidence type="ECO:0000256" key="6">
    <source>
        <dbReference type="ARBA" id="ARBA00022989"/>
    </source>
</evidence>
<keyword evidence="13" id="KW-1185">Reference proteome</keyword>
<dbReference type="Proteomes" id="UP000823749">
    <property type="component" value="Chromosome 9"/>
</dbReference>
<dbReference type="SUPFAM" id="SSF48264">
    <property type="entry name" value="Cytochrome P450"/>
    <property type="match status" value="1"/>
</dbReference>
<evidence type="ECO:0000256" key="10">
    <source>
        <dbReference type="ARBA" id="ARBA00023136"/>
    </source>
</evidence>
<dbReference type="GO" id="GO:0016705">
    <property type="term" value="F:oxidoreductase activity, acting on paired donors, with incorporation or reduction of molecular oxygen"/>
    <property type="evidence" value="ECO:0007669"/>
    <property type="project" value="InterPro"/>
</dbReference>
<dbReference type="GO" id="GO:0016020">
    <property type="term" value="C:membrane"/>
    <property type="evidence" value="ECO:0007669"/>
    <property type="project" value="UniProtKB-SubCell"/>
</dbReference>
<reference evidence="12" key="1">
    <citation type="submission" date="2020-08" db="EMBL/GenBank/DDBJ databases">
        <title>Plant Genome Project.</title>
        <authorList>
            <person name="Zhang R.-G."/>
        </authorList>
    </citation>
    <scope>NUCLEOTIDE SEQUENCE</scope>
    <source>
        <strain evidence="12">WSP0</strain>
        <tissue evidence="12">Leaf</tissue>
    </source>
</reference>
<evidence type="ECO:0000313" key="12">
    <source>
        <dbReference type="EMBL" id="KAG5532689.1"/>
    </source>
</evidence>
<dbReference type="PANTHER" id="PTHR24282:SF20">
    <property type="entry name" value="CYTOCHROME P450 CYP749A22-LIKE"/>
    <property type="match status" value="1"/>
</dbReference>
<evidence type="ECO:0000313" key="13">
    <source>
        <dbReference type="Proteomes" id="UP000823749"/>
    </source>
</evidence>
<keyword evidence="7" id="KW-0560">Oxidoreductase</keyword>
<evidence type="ECO:0000256" key="4">
    <source>
        <dbReference type="ARBA" id="ARBA00022692"/>
    </source>
</evidence>
<keyword evidence="3" id="KW-0349">Heme</keyword>
<dbReference type="Pfam" id="PF00067">
    <property type="entry name" value="p450"/>
    <property type="match status" value="1"/>
</dbReference>
<keyword evidence="9" id="KW-0503">Monooxygenase</keyword>
<dbReference type="GO" id="GO:0020037">
    <property type="term" value="F:heme binding"/>
    <property type="evidence" value="ECO:0007669"/>
    <property type="project" value="InterPro"/>
</dbReference>
<name>A0AAV6IZ91_9ERIC</name>
<keyword evidence="6 11" id="KW-1133">Transmembrane helix</keyword>
<comment type="caution">
    <text evidence="12">The sequence shown here is derived from an EMBL/GenBank/DDBJ whole genome shotgun (WGS) entry which is preliminary data.</text>
</comment>
<keyword evidence="5" id="KW-0479">Metal-binding</keyword>
<gene>
    <name evidence="12" type="ORF">RHGRI_027098</name>
</gene>
<keyword evidence="8" id="KW-0408">Iron</keyword>
<dbReference type="PANTHER" id="PTHR24282">
    <property type="entry name" value="CYTOCHROME P450 FAMILY MEMBER"/>
    <property type="match status" value="1"/>
</dbReference>
<evidence type="ECO:0000256" key="1">
    <source>
        <dbReference type="ARBA" id="ARBA00004370"/>
    </source>
</evidence>
<keyword evidence="4 11" id="KW-0812">Transmembrane</keyword>
<evidence type="ECO:0008006" key="14">
    <source>
        <dbReference type="Google" id="ProtNLM"/>
    </source>
</evidence>
<dbReference type="EMBL" id="JACTNZ010000009">
    <property type="protein sequence ID" value="KAG5532689.1"/>
    <property type="molecule type" value="Genomic_DNA"/>
</dbReference>
<proteinExistence type="inferred from homology"/>
<dbReference type="GO" id="GO:0004497">
    <property type="term" value="F:monooxygenase activity"/>
    <property type="evidence" value="ECO:0007669"/>
    <property type="project" value="UniProtKB-KW"/>
</dbReference>
<organism evidence="12 13">
    <name type="scientific">Rhododendron griersonianum</name>
    <dbReference type="NCBI Taxonomy" id="479676"/>
    <lineage>
        <taxon>Eukaryota</taxon>
        <taxon>Viridiplantae</taxon>
        <taxon>Streptophyta</taxon>
        <taxon>Embryophyta</taxon>
        <taxon>Tracheophyta</taxon>
        <taxon>Spermatophyta</taxon>
        <taxon>Magnoliopsida</taxon>
        <taxon>eudicotyledons</taxon>
        <taxon>Gunneridae</taxon>
        <taxon>Pentapetalae</taxon>
        <taxon>asterids</taxon>
        <taxon>Ericales</taxon>
        <taxon>Ericaceae</taxon>
        <taxon>Ericoideae</taxon>
        <taxon>Rhodoreae</taxon>
        <taxon>Rhododendron</taxon>
    </lineage>
</organism>
<keyword evidence="10 11" id="KW-0472">Membrane</keyword>
<evidence type="ECO:0000256" key="9">
    <source>
        <dbReference type="ARBA" id="ARBA00023033"/>
    </source>
</evidence>
<comment type="subcellular location">
    <subcellularLocation>
        <location evidence="1">Membrane</location>
    </subcellularLocation>
</comment>
<evidence type="ECO:0000256" key="2">
    <source>
        <dbReference type="ARBA" id="ARBA00010617"/>
    </source>
</evidence>
<sequence length="174" mass="20172">MGVLQNIIILLSCSLCLCLVLFLIKLLHRTWWTPIRIRRAMSSQGIRGPPYRFIHGNTKEVLNMRTATMSRPMDLSHNIFPRLQPHLHSWLDIYGKKFLTWNGPQAQLVITESEYAREILNDKEKIYPKVDAEGFLKKLFGDGLATSKGEKWAKQRKLANHAFYAESLKVCVYK</sequence>
<dbReference type="GO" id="GO:0005506">
    <property type="term" value="F:iron ion binding"/>
    <property type="evidence" value="ECO:0007669"/>
    <property type="project" value="InterPro"/>
</dbReference>